<evidence type="ECO:0000256" key="2">
    <source>
        <dbReference type="ARBA" id="ARBA00022827"/>
    </source>
</evidence>
<accession>A0ABP8B7T0</accession>
<feature type="domain" description="FAD-binding" evidence="6">
    <location>
        <begin position="2"/>
        <end position="168"/>
    </location>
</feature>
<dbReference type="EMBL" id="BAABAQ010000010">
    <property type="protein sequence ID" value="GAA4199313.1"/>
    <property type="molecule type" value="Genomic_DNA"/>
</dbReference>
<protein>
    <submittedName>
        <fullName evidence="7">NAD(P)/FAD-dependent oxidoreductase</fullName>
    </submittedName>
</protein>
<dbReference type="SUPFAM" id="SSF51905">
    <property type="entry name" value="FAD/NAD(P)-binding domain"/>
    <property type="match status" value="1"/>
</dbReference>
<keyword evidence="2" id="KW-0274">FAD</keyword>
<dbReference type="Gene3D" id="3.50.50.60">
    <property type="entry name" value="FAD/NAD(P)-binding domain"/>
    <property type="match status" value="1"/>
</dbReference>
<feature type="compositionally biased region" description="Low complexity" evidence="5">
    <location>
        <begin position="404"/>
        <end position="419"/>
    </location>
</feature>
<dbReference type="InterPro" id="IPR036188">
    <property type="entry name" value="FAD/NAD-bd_sf"/>
</dbReference>
<comment type="caution">
    <text evidence="7">The sequence shown here is derived from an EMBL/GenBank/DDBJ whole genome shotgun (WGS) entry which is preliminary data.</text>
</comment>
<evidence type="ECO:0000259" key="6">
    <source>
        <dbReference type="Pfam" id="PF01494"/>
    </source>
</evidence>
<dbReference type="PANTHER" id="PTHR47178:SF6">
    <property type="entry name" value="FAD-BINDING DOMAIN-CONTAINING PROTEIN"/>
    <property type="match status" value="1"/>
</dbReference>
<keyword evidence="4" id="KW-0503">Monooxygenase</keyword>
<evidence type="ECO:0000256" key="4">
    <source>
        <dbReference type="ARBA" id="ARBA00023033"/>
    </source>
</evidence>
<feature type="compositionally biased region" description="Basic and acidic residues" evidence="5">
    <location>
        <begin position="421"/>
        <end position="431"/>
    </location>
</feature>
<dbReference type="Proteomes" id="UP001501251">
    <property type="component" value="Unassembled WGS sequence"/>
</dbReference>
<feature type="domain" description="FAD-binding" evidence="6">
    <location>
        <begin position="310"/>
        <end position="353"/>
    </location>
</feature>
<sequence length="431" mass="45119">MRVIVAGAGIGGLTLAQGLHRAGIDVMVYEKDEARGRPQGVSLHVDDRGAEALRACLPPGHLAMAEATMGGLRDRTLLLSEVDGELVVAGTRPSDGTAGRRPGRQTHRRLLRAVLLTGLEDRVRFGAAFTRFEQRADGRVRVWLADGRTDTADVLVGADGVGSAVRRQYLPHVGVVDTGRRMVMGATPLRAVAGTGLPALVGDSGTSARVRGMTMALGVHRFTGSPAAARERWLPALDSRVVADAEDYVMWCLPVTQAQLGPAGSPDAVWRLARELATGLHPALRLVVDEAWPDATVALRIGMIPPVPAWPAGPVTVIGDAVHAAPGFGGNLAMQDARRLRDALAAHARGERDLLTAIGTAEQAMRHDSVPALDTLGALDAQGRGPAREFRPGGAAVPMPVGQPREPLLAAAPARSSSRTTDAHDGAEPGA</sequence>
<name>A0ABP8B7T0_9ACTN</name>
<gene>
    <name evidence="7" type="ORF">GCM10022252_50870</name>
</gene>
<dbReference type="PANTHER" id="PTHR47178">
    <property type="entry name" value="MONOOXYGENASE, FAD-BINDING"/>
    <property type="match status" value="1"/>
</dbReference>
<evidence type="ECO:0000256" key="5">
    <source>
        <dbReference type="SAM" id="MobiDB-lite"/>
    </source>
</evidence>
<keyword evidence="1" id="KW-0285">Flavoprotein</keyword>
<evidence type="ECO:0000313" key="8">
    <source>
        <dbReference type="Proteomes" id="UP001501251"/>
    </source>
</evidence>
<dbReference type="RefSeq" id="WP_344920556.1">
    <property type="nucleotide sequence ID" value="NZ_BAABAQ010000010.1"/>
</dbReference>
<keyword evidence="8" id="KW-1185">Reference proteome</keyword>
<reference evidence="8" key="1">
    <citation type="journal article" date="2019" name="Int. J. Syst. Evol. Microbiol.">
        <title>The Global Catalogue of Microorganisms (GCM) 10K type strain sequencing project: providing services to taxonomists for standard genome sequencing and annotation.</title>
        <authorList>
            <consortium name="The Broad Institute Genomics Platform"/>
            <consortium name="The Broad Institute Genome Sequencing Center for Infectious Disease"/>
            <person name="Wu L."/>
            <person name="Ma J."/>
        </authorList>
    </citation>
    <scope>NUCLEOTIDE SEQUENCE [LARGE SCALE GENOMIC DNA]</scope>
    <source>
        <strain evidence="8">JCM 17388</strain>
    </source>
</reference>
<evidence type="ECO:0000256" key="3">
    <source>
        <dbReference type="ARBA" id="ARBA00023002"/>
    </source>
</evidence>
<evidence type="ECO:0000256" key="1">
    <source>
        <dbReference type="ARBA" id="ARBA00022630"/>
    </source>
</evidence>
<dbReference type="Pfam" id="PF01494">
    <property type="entry name" value="FAD_binding_3"/>
    <property type="match status" value="2"/>
</dbReference>
<feature type="region of interest" description="Disordered" evidence="5">
    <location>
        <begin position="382"/>
        <end position="431"/>
    </location>
</feature>
<dbReference type="PRINTS" id="PR00420">
    <property type="entry name" value="RNGMNOXGNASE"/>
</dbReference>
<keyword evidence="3" id="KW-0560">Oxidoreductase</keyword>
<dbReference type="InterPro" id="IPR002938">
    <property type="entry name" value="FAD-bd"/>
</dbReference>
<evidence type="ECO:0000313" key="7">
    <source>
        <dbReference type="EMBL" id="GAA4199313.1"/>
    </source>
</evidence>
<proteinExistence type="predicted"/>
<organism evidence="7 8">
    <name type="scientific">Streptosporangium oxazolinicum</name>
    <dbReference type="NCBI Taxonomy" id="909287"/>
    <lineage>
        <taxon>Bacteria</taxon>
        <taxon>Bacillati</taxon>
        <taxon>Actinomycetota</taxon>
        <taxon>Actinomycetes</taxon>
        <taxon>Streptosporangiales</taxon>
        <taxon>Streptosporangiaceae</taxon>
        <taxon>Streptosporangium</taxon>
    </lineage>
</organism>